<reference evidence="1" key="1">
    <citation type="submission" date="2019-08" db="EMBL/GenBank/DDBJ databases">
        <authorList>
            <person name="Kucharzyk K."/>
            <person name="Murdoch R.W."/>
            <person name="Higgins S."/>
            <person name="Loffler F."/>
        </authorList>
    </citation>
    <scope>NUCLEOTIDE SEQUENCE</scope>
</reference>
<name>A0A645BYB7_9ZZZZ</name>
<comment type="caution">
    <text evidence="1">The sequence shown here is derived from an EMBL/GenBank/DDBJ whole genome shotgun (WGS) entry which is preliminary data.</text>
</comment>
<organism evidence="1">
    <name type="scientific">bioreactor metagenome</name>
    <dbReference type="NCBI Taxonomy" id="1076179"/>
    <lineage>
        <taxon>unclassified sequences</taxon>
        <taxon>metagenomes</taxon>
        <taxon>ecological metagenomes</taxon>
    </lineage>
</organism>
<proteinExistence type="predicted"/>
<protein>
    <submittedName>
        <fullName evidence="1">Uncharacterized protein</fullName>
    </submittedName>
</protein>
<gene>
    <name evidence="1" type="ORF">SDC9_116589</name>
</gene>
<evidence type="ECO:0000313" key="1">
    <source>
        <dbReference type="EMBL" id="MPM69641.1"/>
    </source>
</evidence>
<accession>A0A645BYB7</accession>
<dbReference type="AlphaFoldDB" id="A0A645BYB7"/>
<sequence>MALVGFDVDIARAIAHGLGEQRVEHADDGRVAGRFQQVLHCGQFLHHA</sequence>
<dbReference type="EMBL" id="VSSQ01022991">
    <property type="protein sequence ID" value="MPM69641.1"/>
    <property type="molecule type" value="Genomic_DNA"/>
</dbReference>